<dbReference type="Proteomes" id="UP000887013">
    <property type="component" value="Unassembled WGS sequence"/>
</dbReference>
<accession>A0A8X6QNB7</accession>
<name>A0A8X6QNB7_NEPPI</name>
<comment type="caution">
    <text evidence="2">The sequence shown here is derived from an EMBL/GenBank/DDBJ whole genome shotgun (WGS) entry which is preliminary data.</text>
</comment>
<dbReference type="EMBL" id="BMAW01082212">
    <property type="protein sequence ID" value="GFU28052.1"/>
    <property type="molecule type" value="Genomic_DNA"/>
</dbReference>
<sequence length="28" mass="2448">GGTTSSGGTPGSMGTGSMGSDGTQASNT</sequence>
<keyword evidence="3" id="KW-1185">Reference proteome</keyword>
<proteinExistence type="predicted"/>
<evidence type="ECO:0000313" key="3">
    <source>
        <dbReference type="Proteomes" id="UP000887013"/>
    </source>
</evidence>
<feature type="non-terminal residue" evidence="2">
    <location>
        <position position="28"/>
    </location>
</feature>
<dbReference type="AlphaFoldDB" id="A0A8X6QNB7"/>
<gene>
    <name evidence="2" type="ORF">NPIL_122791</name>
</gene>
<reference evidence="2" key="1">
    <citation type="submission" date="2020-08" db="EMBL/GenBank/DDBJ databases">
        <title>Multicomponent nature underlies the extraordinary mechanical properties of spider dragline silk.</title>
        <authorList>
            <person name="Kono N."/>
            <person name="Nakamura H."/>
            <person name="Mori M."/>
            <person name="Yoshida Y."/>
            <person name="Ohtoshi R."/>
            <person name="Malay A.D."/>
            <person name="Moran D.A.P."/>
            <person name="Tomita M."/>
            <person name="Numata K."/>
            <person name="Arakawa K."/>
        </authorList>
    </citation>
    <scope>NUCLEOTIDE SEQUENCE</scope>
</reference>
<evidence type="ECO:0000313" key="2">
    <source>
        <dbReference type="EMBL" id="GFU28052.1"/>
    </source>
</evidence>
<protein>
    <submittedName>
        <fullName evidence="2">Uncharacterized protein</fullName>
    </submittedName>
</protein>
<organism evidence="2 3">
    <name type="scientific">Nephila pilipes</name>
    <name type="common">Giant wood spider</name>
    <name type="synonym">Nephila maculata</name>
    <dbReference type="NCBI Taxonomy" id="299642"/>
    <lineage>
        <taxon>Eukaryota</taxon>
        <taxon>Metazoa</taxon>
        <taxon>Ecdysozoa</taxon>
        <taxon>Arthropoda</taxon>
        <taxon>Chelicerata</taxon>
        <taxon>Arachnida</taxon>
        <taxon>Araneae</taxon>
        <taxon>Araneomorphae</taxon>
        <taxon>Entelegynae</taxon>
        <taxon>Araneoidea</taxon>
        <taxon>Nephilidae</taxon>
        <taxon>Nephila</taxon>
    </lineage>
</organism>
<feature type="compositionally biased region" description="Gly residues" evidence="1">
    <location>
        <begin position="1"/>
        <end position="19"/>
    </location>
</feature>
<evidence type="ECO:0000256" key="1">
    <source>
        <dbReference type="SAM" id="MobiDB-lite"/>
    </source>
</evidence>
<feature type="region of interest" description="Disordered" evidence="1">
    <location>
        <begin position="1"/>
        <end position="28"/>
    </location>
</feature>
<feature type="non-terminal residue" evidence="2">
    <location>
        <position position="1"/>
    </location>
</feature>